<evidence type="ECO:0000313" key="1">
    <source>
        <dbReference type="EMBL" id="SDB82325.1"/>
    </source>
</evidence>
<dbReference type="EMBL" id="FMYM01000001">
    <property type="protein sequence ID" value="SDB82325.1"/>
    <property type="molecule type" value="Genomic_DNA"/>
</dbReference>
<proteinExistence type="predicted"/>
<dbReference type="AlphaFoldDB" id="A0A1G6GKQ5"/>
<protein>
    <submittedName>
        <fullName evidence="1">Uncharacterized protein</fullName>
    </submittedName>
</protein>
<dbReference type="STRING" id="1464122.SAMN05421737_101170"/>
<dbReference type="RefSeq" id="WP_090774409.1">
    <property type="nucleotide sequence ID" value="NZ_FMYM01000001.1"/>
</dbReference>
<sequence>MFMDAGTYLVEKTPPREWMSEDLKPSFVSIDKEISVLHPDFFGSTPYLNWLVGREVYYHSTFSSSRDAKSFKKTFLKEKENVVIVKLGIQLEDAELILNHQLDPQDVSEQGISGLLSEKRLIGPHHSLLGYDIMGYECATFFSFRTNHLEGDIRNRVPFETNEVGLIKEFVHAKKGADMLNNEDFGQEEVDWFAWALFEVKD</sequence>
<reference evidence="2" key="1">
    <citation type="submission" date="2016-09" db="EMBL/GenBank/DDBJ databases">
        <authorList>
            <person name="Varghese N."/>
            <person name="Submissions S."/>
        </authorList>
    </citation>
    <scope>NUCLEOTIDE SEQUENCE [LARGE SCALE GENOMIC DNA]</scope>
    <source>
        <strain evidence="2">25nlg</strain>
    </source>
</reference>
<dbReference type="OrthoDB" id="2943406at2"/>
<dbReference type="Proteomes" id="UP000242662">
    <property type="component" value="Unassembled WGS sequence"/>
</dbReference>
<keyword evidence="2" id="KW-1185">Reference proteome</keyword>
<evidence type="ECO:0000313" key="2">
    <source>
        <dbReference type="Proteomes" id="UP000242662"/>
    </source>
</evidence>
<organism evidence="1 2">
    <name type="scientific">Shouchella lonarensis</name>
    <dbReference type="NCBI Taxonomy" id="1464122"/>
    <lineage>
        <taxon>Bacteria</taxon>
        <taxon>Bacillati</taxon>
        <taxon>Bacillota</taxon>
        <taxon>Bacilli</taxon>
        <taxon>Bacillales</taxon>
        <taxon>Bacillaceae</taxon>
        <taxon>Shouchella</taxon>
    </lineage>
</organism>
<accession>A0A1G6GKQ5</accession>
<name>A0A1G6GKQ5_9BACI</name>
<gene>
    <name evidence="1" type="ORF">SAMN05421737_101170</name>
</gene>